<dbReference type="Proteomes" id="UP001050691">
    <property type="component" value="Unassembled WGS sequence"/>
</dbReference>
<organism evidence="2 3">
    <name type="scientific">Clathrus columnatus</name>
    <dbReference type="NCBI Taxonomy" id="1419009"/>
    <lineage>
        <taxon>Eukaryota</taxon>
        <taxon>Fungi</taxon>
        <taxon>Dikarya</taxon>
        <taxon>Basidiomycota</taxon>
        <taxon>Agaricomycotina</taxon>
        <taxon>Agaricomycetes</taxon>
        <taxon>Phallomycetidae</taxon>
        <taxon>Phallales</taxon>
        <taxon>Clathraceae</taxon>
        <taxon>Clathrus</taxon>
    </lineage>
</organism>
<dbReference type="PANTHER" id="PTHR38407:SF1">
    <property type="entry name" value="PROTEIN IVY1"/>
    <property type="match status" value="1"/>
</dbReference>
<dbReference type="GO" id="GO:0005543">
    <property type="term" value="F:phospholipid binding"/>
    <property type="evidence" value="ECO:0007669"/>
    <property type="project" value="InterPro"/>
</dbReference>
<comment type="caution">
    <text evidence="2">The sequence shown here is derived from an EMBL/GenBank/DDBJ whole genome shotgun (WGS) entry which is preliminary data.</text>
</comment>
<dbReference type="AlphaFoldDB" id="A0AAV4ZYI0"/>
<dbReference type="SUPFAM" id="SSF103657">
    <property type="entry name" value="BAR/IMD domain-like"/>
    <property type="match status" value="1"/>
</dbReference>
<name>A0AAV4ZYI0_9AGAM</name>
<dbReference type="InterPro" id="IPR027267">
    <property type="entry name" value="AH/BAR_dom_sf"/>
</dbReference>
<dbReference type="Gene3D" id="1.20.1270.60">
    <property type="entry name" value="Arfaptin homology (AH) domain/BAR domain"/>
    <property type="match status" value="1"/>
</dbReference>
<dbReference type="PANTHER" id="PTHR38407">
    <property type="entry name" value="PROTEIN IVY1"/>
    <property type="match status" value="1"/>
</dbReference>
<accession>A0AAV4ZYI0</accession>
<evidence type="ECO:0000313" key="3">
    <source>
        <dbReference type="Proteomes" id="UP001050691"/>
    </source>
</evidence>
<keyword evidence="3" id="KW-1185">Reference proteome</keyword>
<gene>
    <name evidence="2" type="ORF">Clacol_001553</name>
</gene>
<protein>
    <recommendedName>
        <fullName evidence="4">IMD domain-containing protein</fullName>
    </recommendedName>
</protein>
<sequence>MDLSSVETIITRKDLRHSIQAYDDLVSACCAYRKALVEMSRATSSFASAMDVCSRLKGVTDETGVNFQAAGGLHYLMANHWEVLSHTLEQQFEEPLRQHVSQYKTAVVERSAAYERVIVEKSKAIRQTEAENLNIGKKKRDLHSFRQALSILQAELDELDRLKVAHYQEVLDHEQEMWDVVSGKVCLVVRSSLEVFDKITSKSTDSVLETMVQSIPDPFDSYGPPKKEGQLFSILTPLMTAGTNTGTINSYNIRYGSAKPGLVELPRTDTATSEWEGVSTRIRRHSSPVAATSSHTSLPLLTPTPLRHTNMPTILAVIDESRSRHESQASIADDVNSTVNSSTSSSKTRTLPDFEEGVQSLSSIRTISDTNTQNQFEGSVAID</sequence>
<proteinExistence type="predicted"/>
<feature type="compositionally biased region" description="Low complexity" evidence="1">
    <location>
        <begin position="292"/>
        <end position="305"/>
    </location>
</feature>
<evidence type="ECO:0000256" key="1">
    <source>
        <dbReference type="SAM" id="MobiDB-lite"/>
    </source>
</evidence>
<evidence type="ECO:0000313" key="2">
    <source>
        <dbReference type="EMBL" id="GJJ07352.1"/>
    </source>
</evidence>
<reference evidence="2" key="1">
    <citation type="submission" date="2021-10" db="EMBL/GenBank/DDBJ databases">
        <title>De novo Genome Assembly of Clathrus columnatus (Basidiomycota, Fungi) Using Illumina and Nanopore Sequence Data.</title>
        <authorList>
            <person name="Ogiso-Tanaka E."/>
            <person name="Itagaki H."/>
            <person name="Hosoya T."/>
            <person name="Hosaka K."/>
        </authorList>
    </citation>
    <scope>NUCLEOTIDE SEQUENCE</scope>
    <source>
        <strain evidence="2">MO-923</strain>
    </source>
</reference>
<feature type="region of interest" description="Disordered" evidence="1">
    <location>
        <begin position="325"/>
        <end position="357"/>
    </location>
</feature>
<feature type="compositionally biased region" description="Low complexity" evidence="1">
    <location>
        <begin position="333"/>
        <end position="346"/>
    </location>
</feature>
<dbReference type="InterPro" id="IPR037470">
    <property type="entry name" value="IVY1"/>
</dbReference>
<feature type="region of interest" description="Disordered" evidence="1">
    <location>
        <begin position="284"/>
        <end position="305"/>
    </location>
</feature>
<dbReference type="GO" id="GO:0042144">
    <property type="term" value="P:vacuole fusion, non-autophagic"/>
    <property type="evidence" value="ECO:0007669"/>
    <property type="project" value="InterPro"/>
</dbReference>
<dbReference type="GO" id="GO:0000329">
    <property type="term" value="C:fungal-type vacuole membrane"/>
    <property type="evidence" value="ECO:0007669"/>
    <property type="project" value="InterPro"/>
</dbReference>
<dbReference type="EMBL" id="BPWL01000002">
    <property type="protein sequence ID" value="GJJ07352.1"/>
    <property type="molecule type" value="Genomic_DNA"/>
</dbReference>
<evidence type="ECO:0008006" key="4">
    <source>
        <dbReference type="Google" id="ProtNLM"/>
    </source>
</evidence>